<protein>
    <submittedName>
        <fullName evidence="5">Transporter substrate-binding domain-containing protein</fullName>
    </submittedName>
</protein>
<dbReference type="OrthoDB" id="5562041at2"/>
<keyword evidence="6" id="KW-1185">Reference proteome</keyword>
<keyword evidence="2 3" id="KW-0732">Signal</keyword>
<evidence type="ECO:0000256" key="2">
    <source>
        <dbReference type="ARBA" id="ARBA00022729"/>
    </source>
</evidence>
<gene>
    <name evidence="5" type="ORF">E2F43_07775</name>
</gene>
<dbReference type="RefSeq" id="WP_133211395.1">
    <property type="nucleotide sequence ID" value="NZ_SMSE01000002.1"/>
</dbReference>
<comment type="caution">
    <text evidence="5">The sequence shown here is derived from an EMBL/GenBank/DDBJ whole genome shotgun (WGS) entry which is preliminary data.</text>
</comment>
<dbReference type="Proteomes" id="UP000295554">
    <property type="component" value="Unassembled WGS sequence"/>
</dbReference>
<proteinExistence type="inferred from homology"/>
<dbReference type="EMBL" id="SMSE01000002">
    <property type="protein sequence ID" value="TDG13430.1"/>
    <property type="molecule type" value="Genomic_DNA"/>
</dbReference>
<feature type="chain" id="PRO_5020664360" evidence="3">
    <location>
        <begin position="22"/>
        <end position="256"/>
    </location>
</feature>
<dbReference type="InterPro" id="IPR001638">
    <property type="entry name" value="Solute-binding_3/MltF_N"/>
</dbReference>
<evidence type="ECO:0000259" key="4">
    <source>
        <dbReference type="Pfam" id="PF00497"/>
    </source>
</evidence>
<dbReference type="SUPFAM" id="SSF53850">
    <property type="entry name" value="Periplasmic binding protein-like II"/>
    <property type="match status" value="1"/>
</dbReference>
<feature type="domain" description="Solute-binding protein family 3/N-terminal" evidence="4">
    <location>
        <begin position="30"/>
        <end position="243"/>
    </location>
</feature>
<organism evidence="5 6">
    <name type="scientific">Seongchinamella unica</name>
    <dbReference type="NCBI Taxonomy" id="2547392"/>
    <lineage>
        <taxon>Bacteria</taxon>
        <taxon>Pseudomonadati</taxon>
        <taxon>Pseudomonadota</taxon>
        <taxon>Gammaproteobacteria</taxon>
        <taxon>Cellvibrionales</taxon>
        <taxon>Halieaceae</taxon>
        <taxon>Seongchinamella</taxon>
    </lineage>
</organism>
<dbReference type="Gene3D" id="3.40.190.10">
    <property type="entry name" value="Periplasmic binding protein-like II"/>
    <property type="match status" value="2"/>
</dbReference>
<sequence length="256" mass="28717">MFRFVALLVAGLAFFSLGAQAQQPLKLMANTSPPYADARLPQRGLALELVEHVFSSTSVKPEISIENWSRAVEGAKLGVYKRLAAVWYSEERAQDLLFSEPYLSSKLIILKRRNEPRNFTDLRQLSGARLGVRTDYAYGVDLAAIPRLTLVEENHLIQNLLNLLSGKVDFVIGDRRTIIYQLNEYLKDRLNQFSVTGIQLQPVARHVAISRSLAGHEDIIAEFNAALARAESDGSHQAIIDKWDQRYVGVQPASRN</sequence>
<evidence type="ECO:0000313" key="5">
    <source>
        <dbReference type="EMBL" id="TDG13430.1"/>
    </source>
</evidence>
<accession>A0A4R5LRH8</accession>
<evidence type="ECO:0000313" key="6">
    <source>
        <dbReference type="Proteomes" id="UP000295554"/>
    </source>
</evidence>
<name>A0A4R5LRH8_9GAMM</name>
<comment type="similarity">
    <text evidence="1">Belongs to the bacterial solute-binding protein 3 family.</text>
</comment>
<dbReference type="PANTHER" id="PTHR35936:SF25">
    <property type="entry name" value="ABC TRANSPORTER SUBSTRATE-BINDING PROTEIN"/>
    <property type="match status" value="1"/>
</dbReference>
<dbReference type="AlphaFoldDB" id="A0A4R5LRH8"/>
<evidence type="ECO:0000256" key="1">
    <source>
        <dbReference type="ARBA" id="ARBA00010333"/>
    </source>
</evidence>
<dbReference type="PANTHER" id="PTHR35936">
    <property type="entry name" value="MEMBRANE-BOUND LYTIC MUREIN TRANSGLYCOSYLASE F"/>
    <property type="match status" value="1"/>
</dbReference>
<evidence type="ECO:0000256" key="3">
    <source>
        <dbReference type="SAM" id="SignalP"/>
    </source>
</evidence>
<reference evidence="5 6" key="1">
    <citation type="submission" date="2019-03" db="EMBL/GenBank/DDBJ databases">
        <title>Seongchinamella monodicae gen. nov., sp. nov., a novel member of the Gammaproteobacteria isolated from a tidal mudflat of beach.</title>
        <authorList>
            <person name="Yang H.G."/>
            <person name="Kang J.W."/>
            <person name="Lee S.D."/>
        </authorList>
    </citation>
    <scope>NUCLEOTIDE SEQUENCE [LARGE SCALE GENOMIC DNA]</scope>
    <source>
        <strain evidence="5 6">GH4-78</strain>
    </source>
</reference>
<dbReference type="Pfam" id="PF00497">
    <property type="entry name" value="SBP_bac_3"/>
    <property type="match status" value="1"/>
</dbReference>
<feature type="signal peptide" evidence="3">
    <location>
        <begin position="1"/>
        <end position="21"/>
    </location>
</feature>